<reference evidence="1 2" key="1">
    <citation type="submission" date="2021-04" db="EMBL/GenBank/DDBJ databases">
        <authorList>
            <person name="De Guttry C."/>
            <person name="Zahm M."/>
            <person name="Klopp C."/>
            <person name="Cabau C."/>
            <person name="Louis A."/>
            <person name="Berthelot C."/>
            <person name="Parey E."/>
            <person name="Roest Crollius H."/>
            <person name="Montfort J."/>
            <person name="Robinson-Rechavi M."/>
            <person name="Bucao C."/>
            <person name="Bouchez O."/>
            <person name="Gislard M."/>
            <person name="Lluch J."/>
            <person name="Milhes M."/>
            <person name="Lampietro C."/>
            <person name="Lopez Roques C."/>
            <person name="Donnadieu C."/>
            <person name="Braasch I."/>
            <person name="Desvignes T."/>
            <person name="Postlethwait J."/>
            <person name="Bobe J."/>
            <person name="Wedekind C."/>
            <person name="Guiguen Y."/>
        </authorList>
    </citation>
    <scope>NUCLEOTIDE SEQUENCE [LARGE SCALE GENOMIC DNA]</scope>
    <source>
        <strain evidence="1">Cs_M1</strain>
        <tissue evidence="1">Blood</tissue>
    </source>
</reference>
<evidence type="ECO:0000313" key="1">
    <source>
        <dbReference type="EMBL" id="KAK6291634.1"/>
    </source>
</evidence>
<organism evidence="1 2">
    <name type="scientific">Coregonus suidteri</name>
    <dbReference type="NCBI Taxonomy" id="861788"/>
    <lineage>
        <taxon>Eukaryota</taxon>
        <taxon>Metazoa</taxon>
        <taxon>Chordata</taxon>
        <taxon>Craniata</taxon>
        <taxon>Vertebrata</taxon>
        <taxon>Euteleostomi</taxon>
        <taxon>Actinopterygii</taxon>
        <taxon>Neopterygii</taxon>
        <taxon>Teleostei</taxon>
        <taxon>Protacanthopterygii</taxon>
        <taxon>Salmoniformes</taxon>
        <taxon>Salmonidae</taxon>
        <taxon>Coregoninae</taxon>
        <taxon>Coregonus</taxon>
    </lineage>
</organism>
<protein>
    <submittedName>
        <fullName evidence="1">Uncharacterized protein</fullName>
    </submittedName>
</protein>
<comment type="caution">
    <text evidence="1">The sequence shown here is derived from an EMBL/GenBank/DDBJ whole genome shotgun (WGS) entry which is preliminary data.</text>
</comment>
<keyword evidence="2" id="KW-1185">Reference proteome</keyword>
<dbReference type="AlphaFoldDB" id="A0AAN8Q4Q8"/>
<proteinExistence type="predicted"/>
<sequence>MSSRPPRPPPTEAVKDCSSVRWMLSLLKCQNDSGDHNSQLVEALCALDPERHDFLDVKKGETTAGSKKVKPLLGLRR</sequence>
<gene>
    <name evidence="1" type="ORF">J4Q44_G00374180</name>
</gene>
<name>A0AAN8Q4Q8_9TELE</name>
<accession>A0AAN8Q4Q8</accession>
<dbReference type="Proteomes" id="UP001356427">
    <property type="component" value="Unassembled WGS sequence"/>
</dbReference>
<evidence type="ECO:0000313" key="2">
    <source>
        <dbReference type="Proteomes" id="UP001356427"/>
    </source>
</evidence>
<dbReference type="EMBL" id="JAGTTL010000039">
    <property type="protein sequence ID" value="KAK6291634.1"/>
    <property type="molecule type" value="Genomic_DNA"/>
</dbReference>